<reference evidence="9 11" key="1">
    <citation type="journal article" date="2014" name="ISME J.">
        <title>Trehalose/2-sulfotrehalose biosynthesis and glycine-betaine uptake are widely spread mechanisms for osmoadaptation in the Halobacteriales.</title>
        <authorList>
            <person name="Youssef N.H."/>
            <person name="Savage-Ashlock K.N."/>
            <person name="McCully A.L."/>
            <person name="Luedtke B."/>
            <person name="Shaw E.I."/>
            <person name="Hoff W.D."/>
            <person name="Elshahed M.S."/>
        </authorList>
    </citation>
    <scope>NUCLEOTIDE SEQUENCE [LARGE SCALE GENOMIC DNA]</scope>
    <source>
        <strain evidence="9 11">DX253</strain>
    </source>
</reference>
<gene>
    <name evidence="10" type="ORF">SAMN05444342_3170</name>
    <name evidence="9" type="ORF">ZOD2009_06324</name>
</gene>
<dbReference type="InterPro" id="IPR011006">
    <property type="entry name" value="CheY-like_superfamily"/>
</dbReference>
<dbReference type="PANTHER" id="PTHR34236:SF1">
    <property type="entry name" value="DIMETHYL SULFOXIDE REDUCTASE TRANSCRIPTIONAL ACTIVATOR"/>
    <property type="match status" value="1"/>
</dbReference>
<dbReference type="Proteomes" id="UP000003751">
    <property type="component" value="Unassembled WGS sequence"/>
</dbReference>
<evidence type="ECO:0000256" key="3">
    <source>
        <dbReference type="ARBA" id="ARBA00023015"/>
    </source>
</evidence>
<dbReference type="Gene3D" id="3.30.450.20">
    <property type="entry name" value="PAS domain"/>
    <property type="match status" value="2"/>
</dbReference>
<evidence type="ECO:0000259" key="8">
    <source>
        <dbReference type="PROSITE" id="PS50113"/>
    </source>
</evidence>
<dbReference type="Gene3D" id="3.30.450.40">
    <property type="match status" value="2"/>
</dbReference>
<dbReference type="RefSeq" id="WP_007978082.1">
    <property type="nucleotide sequence ID" value="NZ_AEMG01000005.1"/>
</dbReference>
<feature type="domain" description="PAC" evidence="8">
    <location>
        <begin position="223"/>
        <end position="274"/>
    </location>
</feature>
<dbReference type="GO" id="GO:0000160">
    <property type="term" value="P:phosphorelay signal transduction system"/>
    <property type="evidence" value="ECO:0007669"/>
    <property type="project" value="InterPro"/>
</dbReference>
<dbReference type="InterPro" id="IPR007050">
    <property type="entry name" value="HTH_bacterioopsin"/>
</dbReference>
<protein>
    <submittedName>
        <fullName evidence="10">PAS domain S-box-containing protein</fullName>
    </submittedName>
    <submittedName>
        <fullName evidence="9">Putative PAS/PAC sensor protein</fullName>
    </submittedName>
</protein>
<keyword evidence="1" id="KW-0808">Transferase</keyword>
<dbReference type="CDD" id="cd00130">
    <property type="entry name" value="PAS"/>
    <property type="match status" value="2"/>
</dbReference>
<dbReference type="NCBIfam" id="TIGR00229">
    <property type="entry name" value="sensory_box"/>
    <property type="match status" value="2"/>
</dbReference>
<dbReference type="OrthoDB" id="248487at2157"/>
<dbReference type="InterPro" id="IPR001789">
    <property type="entry name" value="Sig_transdc_resp-reg_receiver"/>
</dbReference>
<dbReference type="InterPro" id="IPR000014">
    <property type="entry name" value="PAS"/>
</dbReference>
<organism evidence="9 11">
    <name type="scientific">Haladaptatus paucihalophilus DX253</name>
    <dbReference type="NCBI Taxonomy" id="797209"/>
    <lineage>
        <taxon>Archaea</taxon>
        <taxon>Methanobacteriati</taxon>
        <taxon>Methanobacteriota</taxon>
        <taxon>Stenosarchaea group</taxon>
        <taxon>Halobacteria</taxon>
        <taxon>Halobacteriales</taxon>
        <taxon>Haladaptataceae</taxon>
        <taxon>Haladaptatus</taxon>
    </lineage>
</organism>
<dbReference type="InterPro" id="IPR029016">
    <property type="entry name" value="GAF-like_dom_sf"/>
</dbReference>
<evidence type="ECO:0000256" key="4">
    <source>
        <dbReference type="ARBA" id="ARBA00023163"/>
    </source>
</evidence>
<dbReference type="InterPro" id="IPR003018">
    <property type="entry name" value="GAF"/>
</dbReference>
<keyword evidence="12" id="KW-1185">Reference proteome</keyword>
<dbReference type="PROSITE" id="PS50112">
    <property type="entry name" value="PAS"/>
    <property type="match status" value="1"/>
</dbReference>
<reference evidence="12" key="2">
    <citation type="submission" date="2016-11" db="EMBL/GenBank/DDBJ databases">
        <authorList>
            <person name="Varghese N."/>
            <person name="Submissions S."/>
        </authorList>
    </citation>
    <scope>NUCLEOTIDE SEQUENCE [LARGE SCALE GENOMIC DNA]</scope>
    <source>
        <strain evidence="12">DX253</strain>
    </source>
</reference>
<dbReference type="EMBL" id="AEMG01000005">
    <property type="protein sequence ID" value="EFW92950.1"/>
    <property type="molecule type" value="Genomic_DNA"/>
</dbReference>
<dbReference type="SMART" id="SM00065">
    <property type="entry name" value="GAF"/>
    <property type="match status" value="2"/>
</dbReference>
<proteinExistence type="predicted"/>
<dbReference type="eggNOG" id="arCOG02333">
    <property type="taxonomic scope" value="Archaea"/>
</dbReference>
<dbReference type="GO" id="GO:0016301">
    <property type="term" value="F:kinase activity"/>
    <property type="evidence" value="ECO:0007669"/>
    <property type="project" value="UniProtKB-KW"/>
</dbReference>
<dbReference type="SMART" id="SM00091">
    <property type="entry name" value="PAS"/>
    <property type="match status" value="2"/>
</dbReference>
<evidence type="ECO:0000313" key="9">
    <source>
        <dbReference type="EMBL" id="EFW92950.1"/>
    </source>
</evidence>
<comment type="caution">
    <text evidence="5">Lacks conserved residue(s) required for the propagation of feature annotation.</text>
</comment>
<evidence type="ECO:0000313" key="11">
    <source>
        <dbReference type="Proteomes" id="UP000003751"/>
    </source>
</evidence>
<dbReference type="InterPro" id="IPR013656">
    <property type="entry name" value="PAS_4"/>
</dbReference>
<feature type="domain" description="Response regulatory" evidence="6">
    <location>
        <begin position="16"/>
        <end position="132"/>
    </location>
</feature>
<dbReference type="PATRIC" id="fig|797209.4.peg.1255"/>
<dbReference type="PROSITE" id="PS50113">
    <property type="entry name" value="PAC"/>
    <property type="match status" value="1"/>
</dbReference>
<dbReference type="PROSITE" id="PS50110">
    <property type="entry name" value="RESPONSE_REGULATORY"/>
    <property type="match status" value="1"/>
</dbReference>
<dbReference type="SUPFAM" id="SSF55781">
    <property type="entry name" value="GAF domain-like"/>
    <property type="match status" value="2"/>
</dbReference>
<dbReference type="eggNOG" id="arCOG02276">
    <property type="taxonomic scope" value="Archaea"/>
</dbReference>
<dbReference type="Gene3D" id="3.40.50.2300">
    <property type="match status" value="1"/>
</dbReference>
<dbReference type="CDD" id="cd00156">
    <property type="entry name" value="REC"/>
    <property type="match status" value="1"/>
</dbReference>
<keyword evidence="3" id="KW-0805">Transcription regulation</keyword>
<keyword evidence="4" id="KW-0804">Transcription</keyword>
<dbReference type="AlphaFoldDB" id="E7QR42"/>
<name>E7QR42_HALPU</name>
<evidence type="ECO:0000256" key="2">
    <source>
        <dbReference type="ARBA" id="ARBA00022777"/>
    </source>
</evidence>
<evidence type="ECO:0000313" key="10">
    <source>
        <dbReference type="EMBL" id="SHL18392.1"/>
    </source>
</evidence>
<sequence>MEPTPRSADPPAGPISVLVVGDPNWRTPLVADLSAADETLVTTAARGHDGYEWLTAQPGEVDCIVCSLDLADMSGVRFLEVVRAAYPDLPVVLLASDGDEATASRAVAADVTEYVPVDDRPSLTDDLLRRVRRAAVRYRTARARRRRARQFDALFDDPRTFMWVLDSSGVIRRTNRTALDFLDAPATSVVDASFADSPWWERSETTPDEIRDALRTARNGSVTRFETAFSAPDGRVELDVSFRPVTDRDGAIVSVVVEALDVSERANLERELRESEELHRVTLNNMTDTVLVTDDSGEFTYICPNVHYIFGYSVEEIRDLERIDALLGDDLFDRETLDSQGLLTNIECTATDRAGREHTLLVNVKRVSIQGGTTLYSCRDITKRKDRERALTALHRTSRDLLYAETTPEIASLVIDDVTDIFDVDECAVYLFDTDANELWPAAATDAIESLSGPLPTVRLDESSALGRAFVDRTTLTFDDVTESDAFPVTAVERRSGLFIPLSDHGVFVAADERGTLDEVTREIIDLLAATVEAALDRIEREDELRERDRELQRRNRQLSRLNRTNEIIREIDRALVRADSREEIEAEVCELLTASDRFEFAWVGDTDPGTGDLEPRSWAGDDRGYLDAADFTARGDPAGRTAAADSVTVVPNVADDLQDTSWRREAISRGFQSILSVPLTHGDVAYGTLSVYAGRPNAFDDRARTVLSELGETIASAIQSVERKRALVSDTVVELDYRITDENCVLHALSRRADCALELRGGVRELDSGARILVAVSGGSPSEVAAAANAIVAVESVRVVSSDDEGGLVQLTLTAPFIATRLAESGATLERLRSDGGDTTATVFVPSPVAVRTIDDVLSNAYPSSELVARRERERPTDTGSRFRDGFLSDITHRQLEVVQTAYYSGYFESPRANDGAAVAAMLDISSAAFYEHMRKVQRKLLAAVFDRIPSVPNGG</sequence>
<feature type="domain" description="PAS" evidence="7">
    <location>
        <begin position="275"/>
        <end position="317"/>
    </location>
</feature>
<dbReference type="InterPro" id="IPR000700">
    <property type="entry name" value="PAS-assoc_C"/>
</dbReference>
<evidence type="ECO:0000313" key="12">
    <source>
        <dbReference type="Proteomes" id="UP000184203"/>
    </source>
</evidence>
<dbReference type="Pfam" id="PF00072">
    <property type="entry name" value="Response_reg"/>
    <property type="match status" value="1"/>
</dbReference>
<dbReference type="EMBL" id="FRAN01000005">
    <property type="protein sequence ID" value="SHL18392.1"/>
    <property type="molecule type" value="Genomic_DNA"/>
</dbReference>
<dbReference type="SUPFAM" id="SSF52172">
    <property type="entry name" value="CheY-like"/>
    <property type="match status" value="1"/>
</dbReference>
<dbReference type="Pfam" id="PF08448">
    <property type="entry name" value="PAS_4"/>
    <property type="match status" value="1"/>
</dbReference>
<evidence type="ECO:0000256" key="1">
    <source>
        <dbReference type="ARBA" id="ARBA00022679"/>
    </source>
</evidence>
<dbReference type="Pfam" id="PF13185">
    <property type="entry name" value="GAF_2"/>
    <property type="match status" value="2"/>
</dbReference>
<dbReference type="Proteomes" id="UP000184203">
    <property type="component" value="Unassembled WGS sequence"/>
</dbReference>
<dbReference type="SMART" id="SM00448">
    <property type="entry name" value="REC"/>
    <property type="match status" value="1"/>
</dbReference>
<keyword evidence="2" id="KW-0418">Kinase</keyword>
<dbReference type="SUPFAM" id="SSF55785">
    <property type="entry name" value="PYP-like sensor domain (PAS domain)"/>
    <property type="match status" value="2"/>
</dbReference>
<accession>E7QR42</accession>
<dbReference type="Pfam" id="PF15915">
    <property type="entry name" value="BAT"/>
    <property type="match status" value="1"/>
</dbReference>
<reference evidence="10" key="3">
    <citation type="submission" date="2016-11" db="EMBL/GenBank/DDBJ databases">
        <authorList>
            <person name="Jaros S."/>
            <person name="Januszkiewicz K."/>
            <person name="Wedrychowicz H."/>
        </authorList>
    </citation>
    <scope>NUCLEOTIDE SEQUENCE [LARGE SCALE GENOMIC DNA]</scope>
    <source>
        <strain evidence="10">DX253</strain>
    </source>
</reference>
<evidence type="ECO:0000259" key="6">
    <source>
        <dbReference type="PROSITE" id="PS50110"/>
    </source>
</evidence>
<dbReference type="Pfam" id="PF04967">
    <property type="entry name" value="HTH_10"/>
    <property type="match status" value="1"/>
</dbReference>
<evidence type="ECO:0000259" key="7">
    <source>
        <dbReference type="PROSITE" id="PS50112"/>
    </source>
</evidence>
<dbReference type="PANTHER" id="PTHR34236">
    <property type="entry name" value="DIMETHYL SULFOXIDE REDUCTASE TRANSCRIPTIONAL ACTIVATOR"/>
    <property type="match status" value="1"/>
</dbReference>
<dbReference type="STRING" id="797209.GCA_000376445_03934"/>
<dbReference type="InterPro" id="IPR035965">
    <property type="entry name" value="PAS-like_dom_sf"/>
</dbReference>
<dbReference type="InterPro" id="IPR031803">
    <property type="entry name" value="BAT_GAF/HTH-assoc"/>
</dbReference>
<evidence type="ECO:0000256" key="5">
    <source>
        <dbReference type="PROSITE-ProRule" id="PRU00169"/>
    </source>
</evidence>